<proteinExistence type="predicted"/>
<gene>
    <name evidence="1" type="ORF">O1611_g10190</name>
</gene>
<dbReference type="EMBL" id="JAPUUL010003906">
    <property type="protein sequence ID" value="KAJ8121099.1"/>
    <property type="molecule type" value="Genomic_DNA"/>
</dbReference>
<organism evidence="1 2">
    <name type="scientific">Lasiodiplodia mahajangana</name>
    <dbReference type="NCBI Taxonomy" id="1108764"/>
    <lineage>
        <taxon>Eukaryota</taxon>
        <taxon>Fungi</taxon>
        <taxon>Dikarya</taxon>
        <taxon>Ascomycota</taxon>
        <taxon>Pezizomycotina</taxon>
        <taxon>Dothideomycetes</taxon>
        <taxon>Dothideomycetes incertae sedis</taxon>
        <taxon>Botryosphaeriales</taxon>
        <taxon>Botryosphaeriaceae</taxon>
        <taxon>Lasiodiplodia</taxon>
    </lineage>
</organism>
<protein>
    <submittedName>
        <fullName evidence="1">Uncharacterized protein</fullName>
    </submittedName>
</protein>
<reference evidence="1" key="1">
    <citation type="submission" date="2022-12" db="EMBL/GenBank/DDBJ databases">
        <title>Genome Sequence of Lasiodiplodia mahajangana.</title>
        <authorList>
            <person name="Buettner E."/>
        </authorList>
    </citation>
    <scope>NUCLEOTIDE SEQUENCE</scope>
    <source>
        <strain evidence="1">VT137</strain>
    </source>
</reference>
<comment type="caution">
    <text evidence="1">The sequence shown here is derived from an EMBL/GenBank/DDBJ whole genome shotgun (WGS) entry which is preliminary data.</text>
</comment>
<keyword evidence="2" id="KW-1185">Reference proteome</keyword>
<sequence length="174" mass="19107">MKAEDQAFNLEPHEMLGVVPGVTPQNLKNLTLRTENVREVANMTIEELNVLIGKEAARKVHGFFNRNLIDIDIHAKGYWYRGIVTTSTVKPAHWPARFFLSFLPFPPPTQASRIHSRITTSRSETLDPARCGSMMTSMGHPRAAHTPATAATVAAAQEADDDVEEGDDAADDGV</sequence>
<dbReference type="Proteomes" id="UP001153332">
    <property type="component" value="Unassembled WGS sequence"/>
</dbReference>
<evidence type="ECO:0000313" key="2">
    <source>
        <dbReference type="Proteomes" id="UP001153332"/>
    </source>
</evidence>
<evidence type="ECO:0000313" key="1">
    <source>
        <dbReference type="EMBL" id="KAJ8121099.1"/>
    </source>
</evidence>
<name>A0ACC2J0X6_9PEZI</name>
<accession>A0ACC2J0X6</accession>